<dbReference type="EMBL" id="CAJMWW010000105">
    <property type="protein sequence ID" value="CAE6444565.1"/>
    <property type="molecule type" value="Genomic_DNA"/>
</dbReference>
<dbReference type="Pfam" id="PF00069">
    <property type="entry name" value="Pkinase"/>
    <property type="match status" value="2"/>
</dbReference>
<dbReference type="SMART" id="SM00220">
    <property type="entry name" value="S_TKc"/>
    <property type="match status" value="1"/>
</dbReference>
<proteinExistence type="predicted"/>
<evidence type="ECO:0000256" key="2">
    <source>
        <dbReference type="ARBA" id="ARBA00022741"/>
    </source>
</evidence>
<dbReference type="InterPro" id="IPR000719">
    <property type="entry name" value="Prot_kinase_dom"/>
</dbReference>
<evidence type="ECO:0000256" key="3">
    <source>
        <dbReference type="ARBA" id="ARBA00022777"/>
    </source>
</evidence>
<reference evidence="6" key="1">
    <citation type="submission" date="2021-01" db="EMBL/GenBank/DDBJ databases">
        <authorList>
            <person name="Kaushik A."/>
        </authorList>
    </citation>
    <scope>NUCLEOTIDE SEQUENCE</scope>
    <source>
        <strain evidence="6">AG3-T5</strain>
    </source>
</reference>
<dbReference type="InterPro" id="IPR051681">
    <property type="entry name" value="Ser/Thr_Kinases-Pseudokinases"/>
</dbReference>
<dbReference type="GO" id="GO:0004674">
    <property type="term" value="F:protein serine/threonine kinase activity"/>
    <property type="evidence" value="ECO:0007669"/>
    <property type="project" value="TreeGrafter"/>
</dbReference>
<evidence type="ECO:0000256" key="4">
    <source>
        <dbReference type="ARBA" id="ARBA00022840"/>
    </source>
</evidence>
<organism evidence="6 7">
    <name type="scientific">Rhizoctonia solani</name>
    <dbReference type="NCBI Taxonomy" id="456999"/>
    <lineage>
        <taxon>Eukaryota</taxon>
        <taxon>Fungi</taxon>
        <taxon>Dikarya</taxon>
        <taxon>Basidiomycota</taxon>
        <taxon>Agaricomycotina</taxon>
        <taxon>Agaricomycetes</taxon>
        <taxon>Cantharellales</taxon>
        <taxon>Ceratobasidiaceae</taxon>
        <taxon>Rhizoctonia</taxon>
    </lineage>
</organism>
<dbReference type="Proteomes" id="UP000663841">
    <property type="component" value="Unassembled WGS sequence"/>
</dbReference>
<accession>A0A8H3GCC8</accession>
<feature type="domain" description="Protein kinase" evidence="5">
    <location>
        <begin position="355"/>
        <end position="563"/>
    </location>
</feature>
<comment type="caution">
    <text evidence="6">The sequence shown here is derived from an EMBL/GenBank/DDBJ whole genome shotgun (WGS) entry which is preliminary data.</text>
</comment>
<dbReference type="PANTHER" id="PTHR44329:SF288">
    <property type="entry name" value="MITOGEN-ACTIVATED PROTEIN KINASE KINASE KINASE 20"/>
    <property type="match status" value="1"/>
</dbReference>
<name>A0A8H3GCC8_9AGAM</name>
<dbReference type="InterPro" id="IPR011009">
    <property type="entry name" value="Kinase-like_dom_sf"/>
</dbReference>
<dbReference type="InterPro" id="IPR008271">
    <property type="entry name" value="Ser/Thr_kinase_AS"/>
</dbReference>
<keyword evidence="3" id="KW-0418">Kinase</keyword>
<gene>
    <name evidence="6" type="ORF">RDB_LOCUS108688</name>
</gene>
<keyword evidence="4" id="KW-0067">ATP-binding</keyword>
<keyword evidence="1" id="KW-0808">Transferase</keyword>
<dbReference type="GO" id="GO:0005524">
    <property type="term" value="F:ATP binding"/>
    <property type="evidence" value="ECO:0007669"/>
    <property type="project" value="UniProtKB-KW"/>
</dbReference>
<dbReference type="SUPFAM" id="SSF56112">
    <property type="entry name" value="Protein kinase-like (PK-like)"/>
    <property type="match status" value="2"/>
</dbReference>
<dbReference type="PROSITE" id="PS00108">
    <property type="entry name" value="PROTEIN_KINASE_ST"/>
    <property type="match status" value="1"/>
</dbReference>
<feature type="domain" description="Protein kinase" evidence="5">
    <location>
        <begin position="57"/>
        <end position="356"/>
    </location>
</feature>
<protein>
    <recommendedName>
        <fullName evidence="5">Protein kinase domain-containing protein</fullName>
    </recommendedName>
</protein>
<dbReference type="PROSITE" id="PS50011">
    <property type="entry name" value="PROTEIN_KINASE_DOM"/>
    <property type="match status" value="2"/>
</dbReference>
<dbReference type="PANTHER" id="PTHR44329">
    <property type="entry name" value="SERINE/THREONINE-PROTEIN KINASE TNNI3K-RELATED"/>
    <property type="match status" value="1"/>
</dbReference>
<evidence type="ECO:0000313" key="7">
    <source>
        <dbReference type="Proteomes" id="UP000663841"/>
    </source>
</evidence>
<evidence type="ECO:0000256" key="1">
    <source>
        <dbReference type="ARBA" id="ARBA00022679"/>
    </source>
</evidence>
<dbReference type="Gene3D" id="1.10.510.10">
    <property type="entry name" value="Transferase(Phosphotransferase) domain 1"/>
    <property type="match status" value="2"/>
</dbReference>
<sequence length="563" mass="62596">MVETIATGTQPSDYTNALANPKYGRDVITRDTPISQILLHLTLRGIPNLTEEIDLGSVSNYPIATGGFSDIFGAQRRNGTSVVIKLPRIVSDDPSNADLQIASRGVYNWSKCRHPNIHEFLGFVIFYDRIGMVSTWESNGNVRNYLQCGDLPAADRLRLCVEISEGVSYLHQAGIVRDAHFNDNQLFTLQCQVHGDIKGNNVLISWDGTAVLTDFDDAELGERSLVFRMTGKLALSLRWAAPELVLGKVSRKSRESDVYSLGMVYPSFSTIYTYFAKAHAPDYTRKSLIGEVMSSKLPWAHIQGDVMIIGAILRKETPPRTSEILGDHLWSILTGCWRSEPQARPGSGYVLDTLTFGVLPSRYGGSGDVYRGRLLDSTVVCVKVPRISEDAFRSARNQVYASREIHTWNKCNHIHVLPLLGLAIFRGRIAILSPWIQNGTLREYLKKNSDVDRCRLSTQICDGVAYLHSIDIIHGDLKGDNVLISEDGNALLTDFGSADLQNRTITFTQLMDQTGWTMRWGAPELLQEILLPSKESDVYALGMTIIVGIASTLEHFVALLTFE</sequence>
<evidence type="ECO:0000313" key="6">
    <source>
        <dbReference type="EMBL" id="CAE6444565.1"/>
    </source>
</evidence>
<keyword evidence="2" id="KW-0547">Nucleotide-binding</keyword>
<dbReference type="AlphaFoldDB" id="A0A8H3GCC8"/>
<evidence type="ECO:0000259" key="5">
    <source>
        <dbReference type="PROSITE" id="PS50011"/>
    </source>
</evidence>